<dbReference type="InterPro" id="IPR032830">
    <property type="entry name" value="XPB/Ssl2_N"/>
</dbReference>
<evidence type="ECO:0000313" key="2">
    <source>
        <dbReference type="EMBL" id="SMO61868.1"/>
    </source>
</evidence>
<dbReference type="Proteomes" id="UP000315636">
    <property type="component" value="Unassembled WGS sequence"/>
</dbReference>
<dbReference type="Pfam" id="PF13625">
    <property type="entry name" value="Helicase_C_3"/>
    <property type="match status" value="1"/>
</dbReference>
<reference evidence="2 3" key="1">
    <citation type="submission" date="2017-05" db="EMBL/GenBank/DDBJ databases">
        <authorList>
            <person name="Varghese N."/>
            <person name="Submissions S."/>
        </authorList>
    </citation>
    <scope>NUCLEOTIDE SEQUENCE [LARGE SCALE GENOMIC DNA]</scope>
    <source>
        <strain evidence="2 3">DSM 45474</strain>
    </source>
</reference>
<organism evidence="2 3">
    <name type="scientific">Melghirimyces algeriensis</name>
    <dbReference type="NCBI Taxonomy" id="910412"/>
    <lineage>
        <taxon>Bacteria</taxon>
        <taxon>Bacillati</taxon>
        <taxon>Bacillota</taxon>
        <taxon>Bacilli</taxon>
        <taxon>Bacillales</taxon>
        <taxon>Thermoactinomycetaceae</taxon>
        <taxon>Melghirimyces</taxon>
    </lineage>
</organism>
<evidence type="ECO:0000259" key="1">
    <source>
        <dbReference type="Pfam" id="PF13625"/>
    </source>
</evidence>
<accession>A0A521CR36</accession>
<keyword evidence="3" id="KW-1185">Reference proteome</keyword>
<dbReference type="EMBL" id="FXTI01000004">
    <property type="protein sequence ID" value="SMO61868.1"/>
    <property type="molecule type" value="Genomic_DNA"/>
</dbReference>
<name>A0A521CR36_9BACL</name>
<protein>
    <recommendedName>
        <fullName evidence="1">Helicase XPB/Ssl2 N-terminal domain-containing protein</fullName>
    </recommendedName>
</protein>
<evidence type="ECO:0000313" key="3">
    <source>
        <dbReference type="Proteomes" id="UP000315636"/>
    </source>
</evidence>
<dbReference type="RefSeq" id="WP_142505210.1">
    <property type="nucleotide sequence ID" value="NZ_FXTI01000004.1"/>
</dbReference>
<gene>
    <name evidence="2" type="ORF">SAMN06264849_104138</name>
</gene>
<feature type="domain" description="Helicase XPB/Ssl2 N-terminal" evidence="1">
    <location>
        <begin position="347"/>
        <end position="426"/>
    </location>
</feature>
<dbReference type="AlphaFoldDB" id="A0A521CR36"/>
<proteinExistence type="predicted"/>
<dbReference type="OrthoDB" id="2987331at2"/>
<sequence length="623" mass="72390">MKPSLICCLQGLSEDTRYHIANHYHCTTHPSILGEHILKAIHQGLMEQIHPWEQYVMEFLVFQWGDRPFSEEDPVLRSLSLSPSRFRTALILLRRKGLVYKLRNQPGGWVHWCPREIRRTFLTARDSEPISTEDLVLNEQDGAFSKGLWEGLFQFAVQLEREGLPLTRQGEVMRSAVRKLEVELDISDEGLHFSRWKGAAGSPVIQLVADCAERLGILKKETHRWMADREFLSRWLFLPWSSRIQELFGLTEDLLLEDHPEWDGLWWEMMRYSGGWISFRETCLHWLEMKGTPFHTSFLEKTDKHWLCTLEALGWVQRKEQKGEVFWRWTPWAPPVGTEIPDMKGYVKPDFEILIPTFFPLHQRFLLAQFADCMGGEPLITYELSYSSVQRGLKRGFTEKDMLEVLEGISGGPPPDNITESLRGWTNDRRRPILEEVWLLWLPESDMWGLDAEKRRKWGIKSVSDGVFIVPQQQVEEVKSVLEAEGCTPVRKGDEEPWWRCMQGEPQLDEQPLTEEAVLVDPRYPSPKEAIPGWKQLPKIWTSGLRSYHSSTLGVILKKAASMELDVLYSFGNNEPSRFTPTEVFRSGEQWLVTGKDADGQKRQLYLKDMVKVQLLSPWNDLT</sequence>